<dbReference type="KEGG" id="mema:MMAB1_1337"/>
<proteinExistence type="predicted"/>
<evidence type="ECO:0000313" key="1">
    <source>
        <dbReference type="EMBL" id="CVK32550.1"/>
    </source>
</evidence>
<sequence length="86" mass="9895">MKRQPRLVTQDDIDAFEKRYPLYRGIGRLMIREGIWTLVESRREHEEICGGSQAQPNVHSTRVHRAANGTRHCNDIRMPTPGACPL</sequence>
<protein>
    <submittedName>
        <fullName evidence="1">Uncharacterized protein</fullName>
    </submittedName>
</protein>
<organism evidence="1 2">
    <name type="scientific">Methanoculleus bourgensis</name>
    <dbReference type="NCBI Taxonomy" id="83986"/>
    <lineage>
        <taxon>Archaea</taxon>
        <taxon>Methanobacteriati</taxon>
        <taxon>Methanobacteriota</taxon>
        <taxon>Stenosarchaea group</taxon>
        <taxon>Methanomicrobia</taxon>
        <taxon>Methanomicrobiales</taxon>
        <taxon>Methanomicrobiaceae</taxon>
        <taxon>Methanoculleus</taxon>
    </lineage>
</organism>
<reference evidence="1 2" key="1">
    <citation type="submission" date="2016-01" db="EMBL/GenBank/DDBJ databases">
        <authorList>
            <person name="Manzoor S."/>
        </authorList>
    </citation>
    <scope>NUCLEOTIDE SEQUENCE [LARGE SCALE GENOMIC DNA]</scope>
    <source>
        <strain evidence="1">Methanoculleus sp MAB1</strain>
    </source>
</reference>
<dbReference type="EMBL" id="LT158599">
    <property type="protein sequence ID" value="CVK32550.1"/>
    <property type="molecule type" value="Genomic_DNA"/>
</dbReference>
<name>A0A0X3BKX4_9EURY</name>
<dbReference type="RefSeq" id="WP_062263040.1">
    <property type="nucleotide sequence ID" value="NZ_LT158599.1"/>
</dbReference>
<dbReference type="Proteomes" id="UP000069850">
    <property type="component" value="Chromosome 1"/>
</dbReference>
<dbReference type="OrthoDB" id="111439at2157"/>
<dbReference type="GeneID" id="27137228"/>
<dbReference type="AlphaFoldDB" id="A0A0X3BKX4"/>
<gene>
    <name evidence="1" type="ORF">MMAB1_1337</name>
</gene>
<evidence type="ECO:0000313" key="2">
    <source>
        <dbReference type="Proteomes" id="UP000069850"/>
    </source>
</evidence>
<accession>A0A0X3BKX4</accession>